<feature type="domain" description="Gfo/Idh/MocA-like oxidoreductase C-terminal" evidence="1">
    <location>
        <begin position="188"/>
        <end position="387"/>
    </location>
</feature>
<organism evidence="2 3">
    <name type="scientific">Jimgerdemannia flammicorona</name>
    <dbReference type="NCBI Taxonomy" id="994334"/>
    <lineage>
        <taxon>Eukaryota</taxon>
        <taxon>Fungi</taxon>
        <taxon>Fungi incertae sedis</taxon>
        <taxon>Mucoromycota</taxon>
        <taxon>Mucoromycotina</taxon>
        <taxon>Endogonomycetes</taxon>
        <taxon>Endogonales</taxon>
        <taxon>Endogonaceae</taxon>
        <taxon>Jimgerdemannia</taxon>
    </lineage>
</organism>
<dbReference type="InterPro" id="IPR004104">
    <property type="entry name" value="Gfo/Idh/MocA-like_OxRdtase_C"/>
</dbReference>
<evidence type="ECO:0000313" key="3">
    <source>
        <dbReference type="Proteomes" id="UP000268093"/>
    </source>
</evidence>
<dbReference type="OrthoDB" id="64915at2759"/>
<gene>
    <name evidence="2" type="ORF">BC936DRAFT_149624</name>
</gene>
<dbReference type="PANTHER" id="PTHR42840:SF5">
    <property type="entry name" value="NAD(P)-BINDING ROSSMANN-FOLD SUPERFAMILY PROTEIN"/>
    <property type="match status" value="1"/>
</dbReference>
<dbReference type="PANTHER" id="PTHR42840">
    <property type="entry name" value="NAD(P)-BINDING ROSSMANN-FOLD SUPERFAMILY PROTEIN-RELATED"/>
    <property type="match status" value="1"/>
</dbReference>
<comment type="caution">
    <text evidence="2">The sequence shown here is derived from an EMBL/GenBank/DDBJ whole genome shotgun (WGS) entry which is preliminary data.</text>
</comment>
<evidence type="ECO:0000313" key="2">
    <source>
        <dbReference type="EMBL" id="RUP44326.1"/>
    </source>
</evidence>
<dbReference type="GO" id="GO:0005737">
    <property type="term" value="C:cytoplasm"/>
    <property type="evidence" value="ECO:0007669"/>
    <property type="project" value="TreeGrafter"/>
</dbReference>
<dbReference type="SUPFAM" id="SSF55347">
    <property type="entry name" value="Glyceraldehyde-3-phosphate dehydrogenase-like, C-terminal domain"/>
    <property type="match status" value="1"/>
</dbReference>
<keyword evidence="3" id="KW-1185">Reference proteome</keyword>
<dbReference type="GO" id="GO:0016491">
    <property type="term" value="F:oxidoreductase activity"/>
    <property type="evidence" value="ECO:0007669"/>
    <property type="project" value="TreeGrafter"/>
</dbReference>
<dbReference type="GO" id="GO:0006740">
    <property type="term" value="P:NADPH regeneration"/>
    <property type="evidence" value="ECO:0007669"/>
    <property type="project" value="TreeGrafter"/>
</dbReference>
<proteinExistence type="predicted"/>
<sequence length="390" mass="42188">MKVRVVVVVVAVTVVGRLRLRRLHDEGQGLADALLWVSDHGRSRVRDAPVTTLSHGAYAMHFCQSPSGGPQEARGQVQPRCLLKPLARQGREVCTVRECISLSDPSGLVNELSPPVISANNIVVGFQAGLPADKVYDDAFELIRSPNIDVLDVIVPIQHNLETDKVVFIAENLGYKPLTRQVAQIFQSGTIGELVTFSYHAIRTYSPDSPFYATKWRQSPEHPGGYLSDGGVHDICTLTTVVGQIDEVAAFSTSRYPIHGSEDTLTVTLKLKSGAIGTFILTFCATKPTKTALFLHGTGGSIQAQFDRSFDGADEKLDVHDAQGIPVPHATSSNPRGLTDVEGELDNLFGAIRGTEKLVVTLEDAFHHLAVIVAAIQSAKDGKVVKVERI</sequence>
<dbReference type="Proteomes" id="UP000268093">
    <property type="component" value="Unassembled WGS sequence"/>
</dbReference>
<dbReference type="Pfam" id="PF02894">
    <property type="entry name" value="GFO_IDH_MocA_C"/>
    <property type="match status" value="1"/>
</dbReference>
<accession>A0A433D0G8</accession>
<protein>
    <recommendedName>
        <fullName evidence="1">Gfo/Idh/MocA-like oxidoreductase C-terminal domain-containing protein</fullName>
    </recommendedName>
</protein>
<name>A0A433D0G8_9FUNG</name>
<dbReference type="AlphaFoldDB" id="A0A433D0G8"/>
<dbReference type="EMBL" id="RBNI01009133">
    <property type="protein sequence ID" value="RUP44326.1"/>
    <property type="molecule type" value="Genomic_DNA"/>
</dbReference>
<evidence type="ECO:0000259" key="1">
    <source>
        <dbReference type="Pfam" id="PF02894"/>
    </source>
</evidence>
<dbReference type="Gene3D" id="3.30.360.10">
    <property type="entry name" value="Dihydrodipicolinate Reductase, domain 2"/>
    <property type="match status" value="1"/>
</dbReference>
<reference evidence="2 3" key="1">
    <citation type="journal article" date="2018" name="New Phytol.">
        <title>Phylogenomics of Endogonaceae and evolution of mycorrhizas within Mucoromycota.</title>
        <authorList>
            <person name="Chang Y."/>
            <person name="Desiro A."/>
            <person name="Na H."/>
            <person name="Sandor L."/>
            <person name="Lipzen A."/>
            <person name="Clum A."/>
            <person name="Barry K."/>
            <person name="Grigoriev I.V."/>
            <person name="Martin F.M."/>
            <person name="Stajich J.E."/>
            <person name="Smith M.E."/>
            <person name="Bonito G."/>
            <person name="Spatafora J.W."/>
        </authorList>
    </citation>
    <scope>NUCLEOTIDE SEQUENCE [LARGE SCALE GENOMIC DNA]</scope>
    <source>
        <strain evidence="2 3">GMNB39</strain>
    </source>
</reference>